<proteinExistence type="predicted"/>
<reference evidence="1" key="1">
    <citation type="journal article" date="2016" name="Nature">
        <title>Redefining the invertebrate RNA virosphere.</title>
        <authorList>
            <person name="Shi M."/>
            <person name="Lin X.D."/>
            <person name="Tian J.H."/>
            <person name="Chen L.J."/>
            <person name="Chen X."/>
            <person name="Li C.X."/>
            <person name="Qin X.C."/>
            <person name="Li J."/>
            <person name="Cao J.P."/>
            <person name="Eden J.S."/>
            <person name="Buchmann J."/>
            <person name="Wang W."/>
            <person name="Xu J."/>
            <person name="Holmes E.C."/>
            <person name="Zhang Y.Z."/>
        </authorList>
    </citation>
    <scope>NUCLEOTIDE SEQUENCE</scope>
    <source>
        <strain evidence="1">QTM27285</strain>
    </source>
</reference>
<protein>
    <submittedName>
        <fullName evidence="1">Putative nucleoprotein</fullName>
    </submittedName>
</protein>
<dbReference type="GO" id="GO:0019013">
    <property type="term" value="C:viral nucleocapsid"/>
    <property type="evidence" value="ECO:0007669"/>
    <property type="project" value="UniProtKB-KW"/>
</dbReference>
<sequence length="330" mass="37606">MSTPQRARARGGPADMEDLVKGQVKSYLRGLHLDNEKKLKENLSERLELLPNPDWVRGVLEIVAYQGFNPRMILSRMWESHQAFARKIEDGTSIEQHVTVHVKDSTTGQDVEIDYSNNASFMNDVCFLILTFINRGSAYDKLTRKSTEQLKVYIGWMKEKYHITTDKRRPGVILPPEAITFPRISGTFPTITGDLYNAGYGKLIVDIDSVLGVECKWPKVMSTSVMHTMSRIDDKIDAQMLIVSVVMDNLLHQTTPKTGLKDLLNYILVAQKADLVTPRFKAMKLAQWRVVDPDHMVVQNITRLNALCIEKIRELRPNDPNLEEVIAELQ</sequence>
<accession>A0A1L3KPI4</accession>
<name>A0A1L3KPI4_9VIRU</name>
<keyword evidence="1" id="KW-0543">Viral nucleoprotein</keyword>
<evidence type="ECO:0000313" key="1">
    <source>
        <dbReference type="EMBL" id="APG79274.1"/>
    </source>
</evidence>
<organism evidence="1">
    <name type="scientific">Hubei bunya-like virus 13</name>
    <dbReference type="NCBI Taxonomy" id="1922846"/>
    <lineage>
        <taxon>Viruses</taxon>
        <taxon>Riboviria</taxon>
    </lineage>
</organism>
<keyword evidence="1" id="KW-0946">Virion</keyword>
<dbReference type="EMBL" id="KX884785">
    <property type="protein sequence ID" value="APG79274.1"/>
    <property type="molecule type" value="Genomic_RNA"/>
</dbReference>